<evidence type="ECO:0000313" key="2">
    <source>
        <dbReference type="Proteomes" id="UP000198418"/>
    </source>
</evidence>
<dbReference type="AlphaFoldDB" id="A0A212SH60"/>
<feature type="non-terminal residue" evidence="1">
    <location>
        <position position="1"/>
    </location>
</feature>
<evidence type="ECO:0000313" key="1">
    <source>
        <dbReference type="EMBL" id="SNB85077.1"/>
    </source>
</evidence>
<dbReference type="EMBL" id="FYDG01000043">
    <property type="protein sequence ID" value="SNB85077.1"/>
    <property type="molecule type" value="Genomic_DNA"/>
</dbReference>
<proteinExistence type="predicted"/>
<keyword evidence="2" id="KW-1185">Reference proteome</keyword>
<name>A0A212SH60_RHOAC</name>
<sequence length="185" mass="20887">AAKPLIWPPSNRKTRPMCDLQLEDDDAAAKAARTKTFHITTAEGDGDGRWYEIFVRSPIDRAALVGADPDEFEFGHRADDPSYVLVHFDAASDSLDPSFGYEEGSDAYETERAIFDEFKDDLLTEARDDERLRTAPVADILAEADAVIARTRAILADDRRPRAVRARRLRVRARRLQNKILAHIH</sequence>
<organism evidence="1 2">
    <name type="scientific">Rhodoblastus acidophilus</name>
    <name type="common">Rhodopseudomonas acidophila</name>
    <dbReference type="NCBI Taxonomy" id="1074"/>
    <lineage>
        <taxon>Bacteria</taxon>
        <taxon>Pseudomonadati</taxon>
        <taxon>Pseudomonadota</taxon>
        <taxon>Alphaproteobacteria</taxon>
        <taxon>Hyphomicrobiales</taxon>
        <taxon>Rhodoblastaceae</taxon>
        <taxon>Rhodoblastus</taxon>
    </lineage>
</organism>
<protein>
    <submittedName>
        <fullName evidence="1">Uncharacterized protein</fullName>
    </submittedName>
</protein>
<dbReference type="Proteomes" id="UP000198418">
    <property type="component" value="Unassembled WGS sequence"/>
</dbReference>
<gene>
    <name evidence="1" type="ORF">SAMN06265338_14315</name>
</gene>
<accession>A0A212SH60</accession>
<reference evidence="2" key="1">
    <citation type="submission" date="2017-06" db="EMBL/GenBank/DDBJ databases">
        <authorList>
            <person name="Varghese N."/>
            <person name="Submissions S."/>
        </authorList>
    </citation>
    <scope>NUCLEOTIDE SEQUENCE [LARGE SCALE GENOMIC DNA]</scope>
    <source>
        <strain evidence="2">DSM 137</strain>
    </source>
</reference>